<dbReference type="PANTHER" id="PTHR20855">
    <property type="entry name" value="ADIPOR/PROGESTIN RECEPTOR-RELATED"/>
    <property type="match status" value="1"/>
</dbReference>
<feature type="binding site" evidence="6">
    <location>
        <position position="245"/>
    </location>
    <ligand>
        <name>Zn(2+)</name>
        <dbReference type="ChEBI" id="CHEBI:29105"/>
    </ligand>
</feature>
<feature type="binding site" evidence="6">
    <location>
        <position position="249"/>
    </location>
    <ligand>
        <name>Zn(2+)</name>
        <dbReference type="ChEBI" id="CHEBI:29105"/>
    </ligand>
</feature>
<keyword evidence="9" id="KW-1185">Reference proteome</keyword>
<evidence type="ECO:0000313" key="8">
    <source>
        <dbReference type="EMBL" id="TNN33894.1"/>
    </source>
</evidence>
<evidence type="ECO:0000256" key="3">
    <source>
        <dbReference type="ARBA" id="ARBA00022692"/>
    </source>
</evidence>
<evidence type="ECO:0000313" key="9">
    <source>
        <dbReference type="Proteomes" id="UP000314294"/>
    </source>
</evidence>
<comment type="caution">
    <text evidence="8">The sequence shown here is derived from an EMBL/GenBank/DDBJ whole genome shotgun (WGS) entry which is preliminary data.</text>
</comment>
<evidence type="ECO:0000256" key="1">
    <source>
        <dbReference type="ARBA" id="ARBA00004141"/>
    </source>
</evidence>
<gene>
    <name evidence="8" type="primary">paqr5b_0</name>
    <name evidence="8" type="ORF">EYF80_055943</name>
</gene>
<dbReference type="Pfam" id="PF03006">
    <property type="entry name" value="HlyIII"/>
    <property type="match status" value="1"/>
</dbReference>
<dbReference type="GO" id="GO:0046872">
    <property type="term" value="F:metal ion binding"/>
    <property type="evidence" value="ECO:0007669"/>
    <property type="project" value="UniProtKB-KW"/>
</dbReference>
<evidence type="ECO:0000256" key="2">
    <source>
        <dbReference type="ARBA" id="ARBA00007018"/>
    </source>
</evidence>
<dbReference type="PANTHER" id="PTHR20855:SF39">
    <property type="entry name" value="MEMBRANE PROGESTIN RECEPTOR DELTA"/>
    <property type="match status" value="1"/>
</dbReference>
<proteinExistence type="inferred from homology"/>
<keyword evidence="8" id="KW-0675">Receptor</keyword>
<dbReference type="GO" id="GO:0038023">
    <property type="term" value="F:signaling receptor activity"/>
    <property type="evidence" value="ECO:0007669"/>
    <property type="project" value="TreeGrafter"/>
</dbReference>
<evidence type="ECO:0000256" key="6">
    <source>
        <dbReference type="PIRSR" id="PIRSR604254-1"/>
    </source>
</evidence>
<sequence>MKTHIPLGLQAASPLELLQAASPLELLQAASPLELLQAASPLELLQERSDGAALASVAAVGGASRGAAVGGASRGPPDAHQQGAAGLQGAAHRQRVHVLRELRAQREDCEHNIVKQLSHSATSWWATSVHYLSRCSSSVELAVASVIFLRRLTAALLLVCRFLELQFPQWSKFLRTAAFVVPFLFDTVPLFYRIVLCCGGGCGAGDALSSHCYHLLFAFLTCFLFTAHLPERLAPGRFDYIGHSHQLFHVSAVVGTHFQMEGVMADMASRRALLLATGAPPSFLGTVGVLVASLLLNLGVIAVFSTPLLWNAQHAAAAAAGQPRTPKCKEQFLEGHFWEPGSGLKDPT</sequence>
<keyword evidence="5 7" id="KW-0472">Membrane</keyword>
<keyword evidence="3 7" id="KW-0812">Transmembrane</keyword>
<dbReference type="GO" id="GO:0016020">
    <property type="term" value="C:membrane"/>
    <property type="evidence" value="ECO:0007669"/>
    <property type="project" value="UniProtKB-SubCell"/>
</dbReference>
<keyword evidence="4 7" id="KW-1133">Transmembrane helix</keyword>
<feature type="transmembrane region" description="Helical" evidence="7">
    <location>
        <begin position="283"/>
        <end position="304"/>
    </location>
</feature>
<dbReference type="Proteomes" id="UP000314294">
    <property type="component" value="Unassembled WGS sequence"/>
</dbReference>
<evidence type="ECO:0000256" key="7">
    <source>
        <dbReference type="SAM" id="Phobius"/>
    </source>
</evidence>
<organism evidence="8 9">
    <name type="scientific">Liparis tanakae</name>
    <name type="common">Tanaka's snailfish</name>
    <dbReference type="NCBI Taxonomy" id="230148"/>
    <lineage>
        <taxon>Eukaryota</taxon>
        <taxon>Metazoa</taxon>
        <taxon>Chordata</taxon>
        <taxon>Craniata</taxon>
        <taxon>Vertebrata</taxon>
        <taxon>Euteleostomi</taxon>
        <taxon>Actinopterygii</taxon>
        <taxon>Neopterygii</taxon>
        <taxon>Teleostei</taxon>
        <taxon>Neoteleostei</taxon>
        <taxon>Acanthomorphata</taxon>
        <taxon>Eupercaria</taxon>
        <taxon>Perciformes</taxon>
        <taxon>Cottioidei</taxon>
        <taxon>Cottales</taxon>
        <taxon>Liparidae</taxon>
        <taxon>Liparis</taxon>
    </lineage>
</organism>
<evidence type="ECO:0000256" key="5">
    <source>
        <dbReference type="ARBA" id="ARBA00023136"/>
    </source>
</evidence>
<feature type="transmembrane region" description="Helical" evidence="7">
    <location>
        <begin position="212"/>
        <end position="229"/>
    </location>
</feature>
<dbReference type="OrthoDB" id="529367at2759"/>
<name>A0A4Z2EZS8_9TELE</name>
<evidence type="ECO:0000256" key="4">
    <source>
        <dbReference type="ARBA" id="ARBA00022989"/>
    </source>
</evidence>
<protein>
    <submittedName>
        <fullName evidence="8">Membrane progestin receptor gamma-B</fullName>
    </submittedName>
</protein>
<dbReference type="EMBL" id="SRLO01002098">
    <property type="protein sequence ID" value="TNN33894.1"/>
    <property type="molecule type" value="Genomic_DNA"/>
</dbReference>
<reference evidence="8 9" key="1">
    <citation type="submission" date="2019-03" db="EMBL/GenBank/DDBJ databases">
        <title>First draft genome of Liparis tanakae, snailfish: a comprehensive survey of snailfish specific genes.</title>
        <authorList>
            <person name="Kim W."/>
            <person name="Song I."/>
            <person name="Jeong J.-H."/>
            <person name="Kim D."/>
            <person name="Kim S."/>
            <person name="Ryu S."/>
            <person name="Song J.Y."/>
            <person name="Lee S.K."/>
        </authorList>
    </citation>
    <scope>NUCLEOTIDE SEQUENCE [LARGE SCALE GENOMIC DNA]</scope>
    <source>
        <tissue evidence="8">Muscle</tissue>
    </source>
</reference>
<keyword evidence="6" id="KW-0862">Zinc</keyword>
<comment type="similarity">
    <text evidence="2">Belongs to the ADIPOR family.</text>
</comment>
<dbReference type="AlphaFoldDB" id="A0A4Z2EZS8"/>
<accession>A0A4Z2EZS8</accession>
<feature type="transmembrane region" description="Helical" evidence="7">
    <location>
        <begin position="179"/>
        <end position="200"/>
    </location>
</feature>
<dbReference type="InterPro" id="IPR004254">
    <property type="entry name" value="AdipoR/HlyIII-related"/>
</dbReference>
<keyword evidence="6" id="KW-0479">Metal-binding</keyword>
<comment type="subcellular location">
    <subcellularLocation>
        <location evidence="1">Membrane</location>
        <topology evidence="1">Multi-pass membrane protein</topology>
    </subcellularLocation>
</comment>